<feature type="non-terminal residue" evidence="2">
    <location>
        <position position="100"/>
    </location>
</feature>
<accession>A0ABS2Y921</accession>
<keyword evidence="2" id="KW-0418">Kinase</keyword>
<evidence type="ECO:0000313" key="2">
    <source>
        <dbReference type="EMBL" id="MBN3282746.1"/>
    </source>
</evidence>
<gene>
    <name evidence="2" type="primary">Nadk_3</name>
    <name evidence="2" type="ORF">GTO93_0012068</name>
</gene>
<keyword evidence="3" id="KW-1185">Reference proteome</keyword>
<protein>
    <submittedName>
        <fullName evidence="2">NADK kinase</fullName>
    </submittedName>
</protein>
<keyword evidence="2" id="KW-0808">Transferase</keyword>
<dbReference type="Proteomes" id="UP001166093">
    <property type="component" value="Unassembled WGS sequence"/>
</dbReference>
<dbReference type="GO" id="GO:0016301">
    <property type="term" value="F:kinase activity"/>
    <property type="evidence" value="ECO:0007669"/>
    <property type="project" value="UniProtKB-KW"/>
</dbReference>
<feature type="non-terminal residue" evidence="2">
    <location>
        <position position="1"/>
    </location>
</feature>
<dbReference type="EMBL" id="JAAWVQ010120108">
    <property type="protein sequence ID" value="MBN3282746.1"/>
    <property type="molecule type" value="Genomic_DNA"/>
</dbReference>
<comment type="caution">
    <text evidence="2">The sequence shown here is derived from an EMBL/GenBank/DDBJ whole genome shotgun (WGS) entry which is preliminary data.</text>
</comment>
<reference evidence="2" key="1">
    <citation type="journal article" date="2021" name="Cell">
        <title>Tracing the genetic footprints of vertebrate landing in non-teleost ray-finned fishes.</title>
        <authorList>
            <person name="Bi X."/>
            <person name="Wang K."/>
            <person name="Yang L."/>
            <person name="Pan H."/>
            <person name="Jiang H."/>
            <person name="Wei Q."/>
            <person name="Fang M."/>
            <person name="Yu H."/>
            <person name="Zhu C."/>
            <person name="Cai Y."/>
            <person name="He Y."/>
            <person name="Gan X."/>
            <person name="Zeng H."/>
            <person name="Yu D."/>
            <person name="Zhu Y."/>
            <person name="Jiang H."/>
            <person name="Qiu Q."/>
            <person name="Yang H."/>
            <person name="Zhang Y.E."/>
            <person name="Wang W."/>
            <person name="Zhu M."/>
            <person name="He S."/>
            <person name="Zhang G."/>
        </authorList>
    </citation>
    <scope>NUCLEOTIDE SEQUENCE</scope>
    <source>
        <strain evidence="2">Pddl_001</strain>
    </source>
</reference>
<dbReference type="InterPro" id="IPR017438">
    <property type="entry name" value="ATP-NAD_kinase_N"/>
</dbReference>
<evidence type="ECO:0000256" key="1">
    <source>
        <dbReference type="SAM" id="MobiDB-lite"/>
    </source>
</evidence>
<evidence type="ECO:0000313" key="3">
    <source>
        <dbReference type="Proteomes" id="UP001166093"/>
    </source>
</evidence>
<feature type="region of interest" description="Disordered" evidence="1">
    <location>
        <begin position="1"/>
        <end position="40"/>
    </location>
</feature>
<organism evidence="2 3">
    <name type="scientific">Polyodon spathula</name>
    <name type="common">North American paddlefish</name>
    <name type="synonym">Squalus spathula</name>
    <dbReference type="NCBI Taxonomy" id="7913"/>
    <lineage>
        <taxon>Eukaryota</taxon>
        <taxon>Metazoa</taxon>
        <taxon>Chordata</taxon>
        <taxon>Craniata</taxon>
        <taxon>Vertebrata</taxon>
        <taxon>Euteleostomi</taxon>
        <taxon>Actinopterygii</taxon>
        <taxon>Chondrostei</taxon>
        <taxon>Acipenseriformes</taxon>
        <taxon>Polyodontidae</taxon>
        <taxon>Polyodon</taxon>
    </lineage>
</organism>
<dbReference type="Gene3D" id="3.40.50.10330">
    <property type="entry name" value="Probable inorganic polyphosphate/atp-NAD kinase, domain 1"/>
    <property type="match status" value="1"/>
</dbReference>
<sequence length="100" mass="11149">MRGRTKSRSLSASPALGNSEDFRQRTRSLHGPSPVTKFGPKACMLQNPKAIMHIQDPASQQLTWNKPPKSVLVIKKIRDASLLQPFKELCIFLTEVGTFS</sequence>
<name>A0ABS2Y921_POLSP</name>
<proteinExistence type="predicted"/>